<evidence type="ECO:0000313" key="1">
    <source>
        <dbReference type="EMBL" id="MVT42690.1"/>
    </source>
</evidence>
<sequence length="294" mass="31466">MKKFLSILIIATAVIAGCRKNDNPKLPDGIQSTPLPLLVQDTGSTVLIQNVAAFTSKFSVQLYFPDAAKPKKFDIVVAMSGDYTNVKTLKADVTTFPTSIDVTGPQLAQLFGIAETDIVPGDYFEIRANITTSNGTFLEGFTPAALDPDSNTVAIAPYGTDASTFPGSNLTITYRAVCPLNLDDFVGTYTLDDPEFWGASYSVNITRDGTSNRLKVAGFVQDPSAIIYLTVKESAQTITVPKQTYLPILPTTTYHNPSVAGTGVVDACNNKITLTLDNTVDEGSFGSSTVKIHK</sequence>
<proteinExistence type="predicted"/>
<dbReference type="RefSeq" id="WP_157301302.1">
    <property type="nucleotide sequence ID" value="NZ_BAAAZB010000002.1"/>
</dbReference>
<comment type="caution">
    <text evidence="1">The sequence shown here is derived from an EMBL/GenBank/DDBJ whole genome shotgun (WGS) entry which is preliminary data.</text>
</comment>
<protein>
    <submittedName>
        <fullName evidence="1">Uncharacterized protein</fullName>
    </submittedName>
</protein>
<reference evidence="1 2" key="1">
    <citation type="submission" date="2019-12" db="EMBL/GenBank/DDBJ databases">
        <title>The draft genomic sequence of strain Chitinophaga oryziterrae JCM 16595.</title>
        <authorList>
            <person name="Zhang X."/>
        </authorList>
    </citation>
    <scope>NUCLEOTIDE SEQUENCE [LARGE SCALE GENOMIC DNA]</scope>
    <source>
        <strain evidence="1 2">JCM 16595</strain>
    </source>
</reference>
<dbReference type="EMBL" id="WRXO01000005">
    <property type="protein sequence ID" value="MVT42690.1"/>
    <property type="molecule type" value="Genomic_DNA"/>
</dbReference>
<name>A0A6N8JBU5_9BACT</name>
<dbReference type="AlphaFoldDB" id="A0A6N8JBU5"/>
<accession>A0A6N8JBU5</accession>
<dbReference type="Proteomes" id="UP000468388">
    <property type="component" value="Unassembled WGS sequence"/>
</dbReference>
<dbReference type="PROSITE" id="PS51257">
    <property type="entry name" value="PROKAR_LIPOPROTEIN"/>
    <property type="match status" value="1"/>
</dbReference>
<evidence type="ECO:0000313" key="2">
    <source>
        <dbReference type="Proteomes" id="UP000468388"/>
    </source>
</evidence>
<organism evidence="1 2">
    <name type="scientific">Chitinophaga oryziterrae</name>
    <dbReference type="NCBI Taxonomy" id="1031224"/>
    <lineage>
        <taxon>Bacteria</taxon>
        <taxon>Pseudomonadati</taxon>
        <taxon>Bacteroidota</taxon>
        <taxon>Chitinophagia</taxon>
        <taxon>Chitinophagales</taxon>
        <taxon>Chitinophagaceae</taxon>
        <taxon>Chitinophaga</taxon>
    </lineage>
</organism>
<dbReference type="OrthoDB" id="938310at2"/>
<keyword evidence="2" id="KW-1185">Reference proteome</keyword>
<gene>
    <name evidence="1" type="ORF">GO495_19005</name>
</gene>